<dbReference type="InterPro" id="IPR006101">
    <property type="entry name" value="Glyco_hydro_2"/>
</dbReference>
<dbReference type="Pfam" id="PF02837">
    <property type="entry name" value="Glyco_hydro_2_N"/>
    <property type="match status" value="1"/>
</dbReference>
<feature type="domain" description="Beta galactosidase small chain/" evidence="11">
    <location>
        <begin position="748"/>
        <end position="1024"/>
    </location>
</feature>
<evidence type="ECO:0000313" key="12">
    <source>
        <dbReference type="EMBL" id="MCD2424804.1"/>
    </source>
</evidence>
<dbReference type="InterPro" id="IPR006103">
    <property type="entry name" value="Glyco_hydro_2_cat"/>
</dbReference>
<dbReference type="InterPro" id="IPR013783">
    <property type="entry name" value="Ig-like_fold"/>
</dbReference>
<keyword evidence="6 10" id="KW-0378">Hydrolase</keyword>
<evidence type="ECO:0000259" key="11">
    <source>
        <dbReference type="SMART" id="SM01038"/>
    </source>
</evidence>
<evidence type="ECO:0000256" key="6">
    <source>
        <dbReference type="ARBA" id="ARBA00022801"/>
    </source>
</evidence>
<proteinExistence type="inferred from homology"/>
<name>A0ABS8PVF4_9BACT</name>
<dbReference type="InterPro" id="IPR023230">
    <property type="entry name" value="Glyco_hydro_2_CS"/>
</dbReference>
<accession>A0ABS8PVF4</accession>
<evidence type="ECO:0000256" key="1">
    <source>
        <dbReference type="ARBA" id="ARBA00001412"/>
    </source>
</evidence>
<dbReference type="Pfam" id="PF02929">
    <property type="entry name" value="Bgal_small_N"/>
    <property type="match status" value="1"/>
</dbReference>
<dbReference type="PANTHER" id="PTHR46323">
    <property type="entry name" value="BETA-GALACTOSIDASE"/>
    <property type="match status" value="1"/>
</dbReference>
<dbReference type="SUPFAM" id="SSF51445">
    <property type="entry name" value="(Trans)glycosidases"/>
    <property type="match status" value="1"/>
</dbReference>
<dbReference type="EMBL" id="JAJNEC010000005">
    <property type="protein sequence ID" value="MCD2424804.1"/>
    <property type="molecule type" value="Genomic_DNA"/>
</dbReference>
<protein>
    <recommendedName>
        <fullName evidence="5 10">Beta-galactosidase</fullName>
        <ecNumber evidence="5 10">3.2.1.23</ecNumber>
    </recommendedName>
    <alternativeName>
        <fullName evidence="9 10">Lactase</fullName>
    </alternativeName>
</protein>
<reference evidence="12 13" key="1">
    <citation type="submission" date="2021-11" db="EMBL/GenBank/DDBJ databases">
        <title>Genomic of Niabella pedocola.</title>
        <authorList>
            <person name="Wu T."/>
        </authorList>
    </citation>
    <scope>NUCLEOTIDE SEQUENCE [LARGE SCALE GENOMIC DNA]</scope>
    <source>
        <strain evidence="12 13">JCM 31011</strain>
    </source>
</reference>
<dbReference type="InterPro" id="IPR011013">
    <property type="entry name" value="Gal_mutarotase_sf_dom"/>
</dbReference>
<dbReference type="Gene3D" id="2.70.98.10">
    <property type="match status" value="1"/>
</dbReference>
<dbReference type="InterPro" id="IPR050347">
    <property type="entry name" value="Bact_Beta-galactosidase"/>
</dbReference>
<comment type="catalytic activity">
    <reaction evidence="1 10">
        <text>Hydrolysis of terminal non-reducing beta-D-galactose residues in beta-D-galactosides.</text>
        <dbReference type="EC" id="3.2.1.23"/>
    </reaction>
</comment>
<evidence type="ECO:0000256" key="10">
    <source>
        <dbReference type="RuleBase" id="RU361154"/>
    </source>
</evidence>
<dbReference type="PROSITE" id="PS00719">
    <property type="entry name" value="GLYCOSYL_HYDROL_F2_1"/>
    <property type="match status" value="1"/>
</dbReference>
<dbReference type="Proteomes" id="UP001199816">
    <property type="component" value="Unassembled WGS sequence"/>
</dbReference>
<dbReference type="InterPro" id="IPR032312">
    <property type="entry name" value="LacZ_4"/>
</dbReference>
<dbReference type="InterPro" id="IPR008979">
    <property type="entry name" value="Galactose-bd-like_sf"/>
</dbReference>
<dbReference type="InterPro" id="IPR014718">
    <property type="entry name" value="GH-type_carb-bd"/>
</dbReference>
<dbReference type="SMART" id="SM01038">
    <property type="entry name" value="Bgal_small_N"/>
    <property type="match status" value="1"/>
</dbReference>
<evidence type="ECO:0000256" key="3">
    <source>
        <dbReference type="ARBA" id="ARBA00007401"/>
    </source>
</evidence>
<gene>
    <name evidence="12" type="ORF">LQ567_18625</name>
</gene>
<dbReference type="EC" id="3.2.1.23" evidence="5 10"/>
<comment type="similarity">
    <text evidence="3 10">Belongs to the glycosyl hydrolase 2 family.</text>
</comment>
<evidence type="ECO:0000256" key="9">
    <source>
        <dbReference type="ARBA" id="ARBA00032230"/>
    </source>
</evidence>
<evidence type="ECO:0000313" key="13">
    <source>
        <dbReference type="Proteomes" id="UP001199816"/>
    </source>
</evidence>
<comment type="cofactor">
    <cofactor evidence="2">
        <name>Ca(2+)</name>
        <dbReference type="ChEBI" id="CHEBI:29108"/>
    </cofactor>
</comment>
<dbReference type="Gene3D" id="2.60.120.260">
    <property type="entry name" value="Galactose-binding domain-like"/>
    <property type="match status" value="1"/>
</dbReference>
<keyword evidence="7" id="KW-0106">Calcium</keyword>
<dbReference type="Pfam" id="PF02836">
    <property type="entry name" value="Glyco_hydro_2_C"/>
    <property type="match status" value="1"/>
</dbReference>
<dbReference type="PRINTS" id="PR00132">
    <property type="entry name" value="GLHYDRLASE2"/>
</dbReference>
<dbReference type="Gene3D" id="2.60.40.10">
    <property type="entry name" value="Immunoglobulins"/>
    <property type="match status" value="2"/>
</dbReference>
<evidence type="ECO:0000256" key="7">
    <source>
        <dbReference type="ARBA" id="ARBA00022837"/>
    </source>
</evidence>
<organism evidence="12 13">
    <name type="scientific">Niabella pedocola</name>
    <dbReference type="NCBI Taxonomy" id="1752077"/>
    <lineage>
        <taxon>Bacteria</taxon>
        <taxon>Pseudomonadati</taxon>
        <taxon>Bacteroidota</taxon>
        <taxon>Chitinophagia</taxon>
        <taxon>Chitinophagales</taxon>
        <taxon>Chitinophagaceae</taxon>
        <taxon>Niabella</taxon>
    </lineage>
</organism>
<dbReference type="Gene3D" id="3.20.20.80">
    <property type="entry name" value="Glycosidases"/>
    <property type="match status" value="1"/>
</dbReference>
<comment type="caution">
    <text evidence="12">The sequence shown here is derived from an EMBL/GenBank/DDBJ whole genome shotgun (WGS) entry which is preliminary data.</text>
</comment>
<dbReference type="Pfam" id="PF00703">
    <property type="entry name" value="Glyco_hydro_2"/>
    <property type="match status" value="1"/>
</dbReference>
<dbReference type="Pfam" id="PF16353">
    <property type="entry name" value="LacZ_4"/>
    <property type="match status" value="1"/>
</dbReference>
<dbReference type="RefSeq" id="WP_231007331.1">
    <property type="nucleotide sequence ID" value="NZ_JAJNEC010000005.1"/>
</dbReference>
<evidence type="ECO:0000256" key="5">
    <source>
        <dbReference type="ARBA" id="ARBA00012756"/>
    </source>
</evidence>
<dbReference type="InterPro" id="IPR036156">
    <property type="entry name" value="Beta-gal/glucu_dom_sf"/>
</dbReference>
<dbReference type="PANTHER" id="PTHR46323:SF2">
    <property type="entry name" value="BETA-GALACTOSIDASE"/>
    <property type="match status" value="1"/>
</dbReference>
<dbReference type="InterPro" id="IPR017853">
    <property type="entry name" value="GH"/>
</dbReference>
<evidence type="ECO:0000256" key="8">
    <source>
        <dbReference type="ARBA" id="ARBA00023295"/>
    </source>
</evidence>
<dbReference type="InterPro" id="IPR006102">
    <property type="entry name" value="Ig-like_GH2"/>
</dbReference>
<evidence type="ECO:0000256" key="4">
    <source>
        <dbReference type="ARBA" id="ARBA00011245"/>
    </source>
</evidence>
<evidence type="ECO:0000256" key="2">
    <source>
        <dbReference type="ARBA" id="ARBA00001913"/>
    </source>
</evidence>
<keyword evidence="8 10" id="KW-0326">Glycosidase</keyword>
<dbReference type="SUPFAM" id="SSF49785">
    <property type="entry name" value="Galactose-binding domain-like"/>
    <property type="match status" value="1"/>
</dbReference>
<dbReference type="SUPFAM" id="SSF49303">
    <property type="entry name" value="beta-Galactosidase/glucuronidase domain"/>
    <property type="match status" value="2"/>
</dbReference>
<comment type="subunit">
    <text evidence="4">Monomer.</text>
</comment>
<sequence length="1038" mass="118244">MLLLSLVGFTGVNSAAQTAVNDWENPLLQSQHTVSPHAWFVPYATEAAALKGEGSPFVQSLNGLWWFHIVKTPAERPLEFYKNNYNVDSWEQIKVPANWQTEGKDRYIFTDVEYPIPVNPPFVPKDFNPVGSYKRTFELPQSWKEKNIFIRLGAVNSFFYLWINGKYAGFSKDSKTPAEFDITSYIVPGKNTVALQVFRFSDGTYLEGQDMWKLSGIERGIDLVARPRVAVEDFFVKAGLDSNYTNGLLDLHIALSRAPEMPARQSLRIRLVDDASGTIVYSRQIPLQKKDLQFSGVIPSVKKWSAEAPNLYSLYITQLDAKGNVIESIVHKTGFRTAEIKHGLLLINGRAIKIKGVNRHEHNMYTAKVITPEQMVEEIRILKQYNINAVRTSHYPNSETWYKLCDRYGIYLVDEANIECDGMSMSPLKTLSDKPAWKEAYLHRTRRMFERDKNFCSIITWSLGNESEFGENFIATYQYVKSKDDTRPVQYEPAQRTPYSDIVAPMYRSLNLMLEYVKEWRSKPYIQCEYGHMMGNSGGNLKDDWDLIYKYDQLQGGFIWDFADQTFKIKDSSGQAIWGYGRDMGNVGATSDTSFCADGLFAADHTPHPQAFELKKVYQYIHFQPVDFSAGLVKITNRYDFTNLDQFDFFWTIKADGAVVASGKLPSINLLPGNSGNYPLNIPAVAIQPQTEYFLDIEARLKTAAPLLPAGYSVAAEQFQLPWYKEAPVVKDIDSGTLVKEETGVSVSFHNGHYRMVFHKKDGWLHGYRLNGAELMLQPLQPHFWRAATDNDIGNSQQVRCAVWQQSLHNARLDSFIVTQQAHRQWCVTTQHYLPEVDAIYRVIYAIRTNGDVQVTTTMRAGAGYQPELPRFGMRMILNKAYDKVTWLGRGPFDNYADRKYAARVDLYTLPADALFHPYARAQESGYRTDIRWIGLTNSSGAGLMAIGQSLISSGVLHFDMHRLDFDRHATQNNHGGSMYNEDLIWWNIDYGQLGVGGDNAWGAKPHAGYQLPYKDYAYTFTLRPVMENDVMVNKAKL</sequence>
<dbReference type="InterPro" id="IPR006104">
    <property type="entry name" value="Glyco_hydro_2_N"/>
</dbReference>
<dbReference type="InterPro" id="IPR004199">
    <property type="entry name" value="B-gal_small/dom_5"/>
</dbReference>
<dbReference type="SUPFAM" id="SSF74650">
    <property type="entry name" value="Galactose mutarotase-like"/>
    <property type="match status" value="1"/>
</dbReference>
<keyword evidence="13" id="KW-1185">Reference proteome</keyword>